<feature type="compositionally biased region" description="Low complexity" evidence="4">
    <location>
        <begin position="361"/>
        <end position="373"/>
    </location>
</feature>
<reference evidence="6 7" key="1">
    <citation type="submission" date="2017-06" db="EMBL/GenBank/DDBJ databases">
        <title>A platform for efficient transgenesis in Macrostomum lignano, a flatworm model organism for stem cell research.</title>
        <authorList>
            <person name="Berezikov E."/>
        </authorList>
    </citation>
    <scope>NUCLEOTIDE SEQUENCE [LARGE SCALE GENOMIC DNA]</scope>
    <source>
        <strain evidence="6">DV1</strain>
        <tissue evidence="6">Whole organism</tissue>
    </source>
</reference>
<feature type="compositionally biased region" description="Low complexity" evidence="4">
    <location>
        <begin position="506"/>
        <end position="517"/>
    </location>
</feature>
<feature type="compositionally biased region" description="Low complexity" evidence="4">
    <location>
        <begin position="81"/>
        <end position="90"/>
    </location>
</feature>
<evidence type="ECO:0000256" key="2">
    <source>
        <dbReference type="ARBA" id="ARBA00022490"/>
    </source>
</evidence>
<feature type="region of interest" description="Disordered" evidence="4">
    <location>
        <begin position="255"/>
        <end position="386"/>
    </location>
</feature>
<feature type="compositionally biased region" description="Low complexity" evidence="4">
    <location>
        <begin position="146"/>
        <end position="160"/>
    </location>
</feature>
<keyword evidence="2" id="KW-0963">Cytoplasm</keyword>
<feature type="non-terminal residue" evidence="6">
    <location>
        <position position="1"/>
    </location>
</feature>
<feature type="compositionally biased region" description="Acidic residues" evidence="4">
    <location>
        <begin position="816"/>
        <end position="827"/>
    </location>
</feature>
<feature type="compositionally biased region" description="Basic and acidic residues" evidence="4">
    <location>
        <begin position="66"/>
        <end position="80"/>
    </location>
</feature>
<feature type="compositionally biased region" description="Low complexity" evidence="4">
    <location>
        <begin position="15"/>
        <end position="33"/>
    </location>
</feature>
<feature type="compositionally biased region" description="Low complexity" evidence="4">
    <location>
        <begin position="43"/>
        <end position="55"/>
    </location>
</feature>
<organism evidence="6 7">
    <name type="scientific">Macrostomum lignano</name>
    <dbReference type="NCBI Taxonomy" id="282301"/>
    <lineage>
        <taxon>Eukaryota</taxon>
        <taxon>Metazoa</taxon>
        <taxon>Spiralia</taxon>
        <taxon>Lophotrochozoa</taxon>
        <taxon>Platyhelminthes</taxon>
        <taxon>Rhabditophora</taxon>
        <taxon>Macrostomorpha</taxon>
        <taxon>Macrostomida</taxon>
        <taxon>Macrostomidae</taxon>
        <taxon>Macrostomum</taxon>
    </lineage>
</organism>
<comment type="caution">
    <text evidence="6">The sequence shown here is derived from an EMBL/GenBank/DDBJ whole genome shotgun (WGS) entry which is preliminary data.</text>
</comment>
<evidence type="ECO:0000259" key="5">
    <source>
        <dbReference type="Pfam" id="PF15309"/>
    </source>
</evidence>
<feature type="region of interest" description="Disordered" evidence="4">
    <location>
        <begin position="401"/>
        <end position="580"/>
    </location>
</feature>
<feature type="region of interest" description="Disordered" evidence="4">
    <location>
        <begin position="790"/>
        <end position="840"/>
    </location>
</feature>
<feature type="region of interest" description="Disordered" evidence="4">
    <location>
        <begin position="1"/>
        <end position="198"/>
    </location>
</feature>
<feature type="domain" description="ALMS motif" evidence="5">
    <location>
        <begin position="837"/>
        <end position="986"/>
    </location>
</feature>
<feature type="compositionally biased region" description="Gly residues" evidence="4">
    <location>
        <begin position="258"/>
        <end position="267"/>
    </location>
</feature>
<feature type="compositionally biased region" description="Polar residues" evidence="4">
    <location>
        <begin position="830"/>
        <end position="840"/>
    </location>
</feature>
<feature type="compositionally biased region" description="Gly residues" evidence="4">
    <location>
        <begin position="284"/>
        <end position="297"/>
    </location>
</feature>
<dbReference type="InterPro" id="IPR029299">
    <property type="entry name" value="ALMS_motif"/>
</dbReference>
<feature type="compositionally biased region" description="Basic and acidic residues" evidence="4">
    <location>
        <begin position="301"/>
        <end position="314"/>
    </location>
</feature>
<evidence type="ECO:0000256" key="3">
    <source>
        <dbReference type="ARBA" id="ARBA00023212"/>
    </source>
</evidence>
<dbReference type="GO" id="GO:0005813">
    <property type="term" value="C:centrosome"/>
    <property type="evidence" value="ECO:0007669"/>
    <property type="project" value="UniProtKB-SubCell"/>
</dbReference>
<evidence type="ECO:0000313" key="7">
    <source>
        <dbReference type="Proteomes" id="UP000215902"/>
    </source>
</evidence>
<feature type="compositionally biased region" description="Gly residues" evidence="4">
    <location>
        <begin position="483"/>
        <end position="492"/>
    </location>
</feature>
<keyword evidence="7" id="KW-1185">Reference proteome</keyword>
<feature type="region of interest" description="Disordered" evidence="4">
    <location>
        <begin position="212"/>
        <end position="234"/>
    </location>
</feature>
<sequence length="994" mass="108952">DPQQTQEDSPEEGVSASAAAAAATTAEAEAAETNVGEPTEQPAAAESVDEAASAAQTPTETATIANKEDRQTDSEPRAEEVQQQQQQQLQLEEEIEEESSKEPQPSPSPPSPPPSPPPPAAQERPSEVSPGGGSFQHRLTDPWSPLPDEASSAPAASAARLSRRERYEDSEAAAAAEVDEEMSGYSGRRSPSPAERAIRLEAAKNSIYAMLGRPASASPSPPPPPAAAAADLPEFDYESLRRDLDEIQSRLAERRFLNGGGGSGGSGSSPVRLKWDYGADIGADGDGGNGGGGGGGTVADESTRQRYYETHHQSEPPAAQPPQHQQQQQHHSQPQLHHRGYYRGDEATFLSSPDPEDPENARYYRPQARRQYQLHQSGDATQGTAQYQRLLDEAEAADRGLRQRLNGSGRVQRSATAPEGFYYYDEENDKAGERRQEEAEPAVPEDDDDDEEEETRESTHPGSNDAVPPRFPREAFGSSRVGRNGGGGGGGATEDDVTSLDDTPRAAATAGGSSADAQLQQAWEKFQRARRPRGLRQLLADPLPAVLGRVDPTSLTSNSSSADRRQPRRDDLNKDDEIEIDDVDVDDADFDAPTSDVSDLDAQTLRLQALLLRQKEKLMEARAAERRRRERIRILQRLLCERGSGSGSGSGVGDGSVVRRRVGAAPKPILAGGGQQQQQQQPRKTVTITTRGRHDFNSNADPTTISASAAAEDSEDLEDEDDESCGTVTPLPTDRTDATQTLDEPTLPHSMSSVGRRRQHERPDEIDQIFLRANRSAKIAPRGLAWFLPVERQKATSQSTPTPPEPQESRRRIIELEDEERPDEQQEEQSTSQPTKQLQDAFNQRMSDFVSRSRARQRRVRLAAEERQVVADLERDRLQLFASPRLAAAPAAEQQRPTSAKLPPTKTWAYRLKVRSPTRNSAAPAGQQQRKQQKRKPVLIVNGGGVKRWPETVAREEAERRAARLRNNRLRQQVYGERLLRNVLKQNGGWRAID</sequence>
<dbReference type="AlphaFoldDB" id="A0A267GXS4"/>
<feature type="region of interest" description="Disordered" evidence="4">
    <location>
        <begin position="915"/>
        <end position="936"/>
    </location>
</feature>
<dbReference type="EMBL" id="NIVC01000103">
    <property type="protein sequence ID" value="PAA90841.1"/>
    <property type="molecule type" value="Genomic_DNA"/>
</dbReference>
<feature type="compositionally biased region" description="Basic and acidic residues" evidence="4">
    <location>
        <begin position="562"/>
        <end position="572"/>
    </location>
</feature>
<feature type="compositionally biased region" description="Acidic residues" evidence="4">
    <location>
        <begin position="439"/>
        <end position="455"/>
    </location>
</feature>
<feature type="region of interest" description="Disordered" evidence="4">
    <location>
        <begin position="667"/>
        <end position="763"/>
    </location>
</feature>
<feature type="compositionally biased region" description="Acidic residues" evidence="4">
    <location>
        <begin position="712"/>
        <end position="724"/>
    </location>
</feature>
<feature type="compositionally biased region" description="Polar residues" evidence="4">
    <location>
        <begin position="738"/>
        <end position="753"/>
    </location>
</feature>
<feature type="compositionally biased region" description="Polar residues" evidence="4">
    <location>
        <begin position="405"/>
        <end position="415"/>
    </location>
</feature>
<accession>A0A267GXS4</accession>
<comment type="subcellular location">
    <subcellularLocation>
        <location evidence="1">Cytoplasm</location>
        <location evidence="1">Cytoskeleton</location>
        <location evidence="1">Microtubule organizing center</location>
        <location evidence="1">Centrosome</location>
    </subcellularLocation>
</comment>
<proteinExistence type="predicted"/>
<feature type="compositionally biased region" description="Polar residues" evidence="4">
    <location>
        <begin position="374"/>
        <end position="386"/>
    </location>
</feature>
<dbReference type="Proteomes" id="UP000215902">
    <property type="component" value="Unassembled WGS sequence"/>
</dbReference>
<evidence type="ECO:0000313" key="6">
    <source>
        <dbReference type="EMBL" id="PAA90841.1"/>
    </source>
</evidence>
<feature type="compositionally biased region" description="Low complexity" evidence="4">
    <location>
        <begin position="315"/>
        <end position="335"/>
    </location>
</feature>
<name>A0A267GXS4_9PLAT</name>
<feature type="compositionally biased region" description="Pro residues" evidence="4">
    <location>
        <begin position="104"/>
        <end position="120"/>
    </location>
</feature>
<evidence type="ECO:0000256" key="1">
    <source>
        <dbReference type="ARBA" id="ARBA00004300"/>
    </source>
</evidence>
<protein>
    <recommendedName>
        <fullName evidence="5">ALMS motif domain-containing protein</fullName>
    </recommendedName>
</protein>
<evidence type="ECO:0000256" key="4">
    <source>
        <dbReference type="SAM" id="MobiDB-lite"/>
    </source>
</evidence>
<keyword evidence="3" id="KW-0206">Cytoskeleton</keyword>
<feature type="compositionally biased region" description="Basic and acidic residues" evidence="4">
    <location>
        <begin position="429"/>
        <end position="438"/>
    </location>
</feature>
<dbReference type="Pfam" id="PF15309">
    <property type="entry name" value="ALMS_motif"/>
    <property type="match status" value="1"/>
</dbReference>
<gene>
    <name evidence="6" type="ORF">BOX15_Mlig018555g1</name>
</gene>